<reference evidence="2" key="1">
    <citation type="journal article" date="2021" name="Nat. Commun.">
        <title>Genetic determinants of endophytism in the Arabidopsis root mycobiome.</title>
        <authorList>
            <person name="Mesny F."/>
            <person name="Miyauchi S."/>
            <person name="Thiergart T."/>
            <person name="Pickel B."/>
            <person name="Atanasova L."/>
            <person name="Karlsson M."/>
            <person name="Huettel B."/>
            <person name="Barry K.W."/>
            <person name="Haridas S."/>
            <person name="Chen C."/>
            <person name="Bauer D."/>
            <person name="Andreopoulos W."/>
            <person name="Pangilinan J."/>
            <person name="LaButti K."/>
            <person name="Riley R."/>
            <person name="Lipzen A."/>
            <person name="Clum A."/>
            <person name="Drula E."/>
            <person name="Henrissat B."/>
            <person name="Kohler A."/>
            <person name="Grigoriev I.V."/>
            <person name="Martin F.M."/>
            <person name="Hacquard S."/>
        </authorList>
    </citation>
    <scope>NUCLEOTIDE SEQUENCE</scope>
    <source>
        <strain evidence="2">MPI-CAGE-CH-0243</strain>
    </source>
</reference>
<dbReference type="PANTHER" id="PTHR42923:SF26">
    <property type="entry name" value="FMN REDUCTASE LOT6, PUTATIVE (AFU_ORTHOLOGUE AFUA_7G06600)-RELATED"/>
    <property type="match status" value="1"/>
</dbReference>
<dbReference type="EMBL" id="JAGMWT010000003">
    <property type="protein sequence ID" value="KAH7132580.1"/>
    <property type="molecule type" value="Genomic_DNA"/>
</dbReference>
<dbReference type="InterPro" id="IPR036188">
    <property type="entry name" value="FAD/NAD-bd_sf"/>
</dbReference>
<accession>A0A9P9E704</accession>
<feature type="signal peptide" evidence="1">
    <location>
        <begin position="1"/>
        <end position="18"/>
    </location>
</feature>
<feature type="chain" id="PRO_5040453277" evidence="1">
    <location>
        <begin position="19"/>
        <end position="482"/>
    </location>
</feature>
<name>A0A9P9E704_9PLEO</name>
<dbReference type="InterPro" id="IPR050464">
    <property type="entry name" value="Zeta_carotene_desat/Oxidored"/>
</dbReference>
<keyword evidence="1" id="KW-0732">Signal</keyword>
<keyword evidence="3" id="KW-1185">Reference proteome</keyword>
<protein>
    <submittedName>
        <fullName evidence="2">Uncharacterized protein</fullName>
    </submittedName>
</protein>
<dbReference type="AlphaFoldDB" id="A0A9P9E704"/>
<organism evidence="2 3">
    <name type="scientific">Dendryphion nanum</name>
    <dbReference type="NCBI Taxonomy" id="256645"/>
    <lineage>
        <taxon>Eukaryota</taxon>
        <taxon>Fungi</taxon>
        <taxon>Dikarya</taxon>
        <taxon>Ascomycota</taxon>
        <taxon>Pezizomycotina</taxon>
        <taxon>Dothideomycetes</taxon>
        <taxon>Pleosporomycetidae</taxon>
        <taxon>Pleosporales</taxon>
        <taxon>Torulaceae</taxon>
        <taxon>Dendryphion</taxon>
    </lineage>
</organism>
<proteinExistence type="predicted"/>
<dbReference type="Proteomes" id="UP000700596">
    <property type="component" value="Unassembled WGS sequence"/>
</dbReference>
<sequence>MLAVAYLVLSFVAVGAAGARIDERNFSKDKIITRDVAIIGGGASGTYAAVRLREDLNTTIIVIEPQDRLGGHVQTYLVPESNTTVEYGVQSYIPYGGAENFFDRFGVQKIPFAPRRLTAINVDLTTSKSLTAYTPPASAATTESFNKWLQIVEKYEKLVEPGYWDYPLPENIPEDLLTPFGEFAKKNGLEAAVPRIMAISNVGVGGIKSTLTQYVIKAFGAPITRSVAAGSLFGPVGSNSLLYQKAYDLLKEDVLLHSYVQEAERSNSGVRLVVQNKEGKWLIKAKRILFTPPPSLDILKPFDVDKREKEVFKTWTDTWSFIGVAKIPCIPENYSINYFSPAAVPADHTAIRDANFTLRFDSTGPTGLGLFRILFATNYTITEKEAKIGIARKVQDLVTAGTLNYTGECKTEYRAFADHNSVLWKQTREQLKSGFVQKLNALQGHRSTWYTGGLWCSDYSSNVWVFTDTVLPKLLEGLKDSF</sequence>
<dbReference type="SUPFAM" id="SSF51905">
    <property type="entry name" value="FAD/NAD(P)-binding domain"/>
    <property type="match status" value="1"/>
</dbReference>
<dbReference type="Pfam" id="PF13450">
    <property type="entry name" value="NAD_binding_8"/>
    <property type="match status" value="1"/>
</dbReference>
<evidence type="ECO:0000256" key="1">
    <source>
        <dbReference type="SAM" id="SignalP"/>
    </source>
</evidence>
<comment type="caution">
    <text evidence="2">The sequence shown here is derived from an EMBL/GenBank/DDBJ whole genome shotgun (WGS) entry which is preliminary data.</text>
</comment>
<evidence type="ECO:0000313" key="3">
    <source>
        <dbReference type="Proteomes" id="UP000700596"/>
    </source>
</evidence>
<dbReference type="GO" id="GO:0016491">
    <property type="term" value="F:oxidoreductase activity"/>
    <property type="evidence" value="ECO:0007669"/>
    <property type="project" value="TreeGrafter"/>
</dbReference>
<gene>
    <name evidence="2" type="ORF">B0J11DRAFT_231004</name>
</gene>
<evidence type="ECO:0000313" key="2">
    <source>
        <dbReference type="EMBL" id="KAH7132580.1"/>
    </source>
</evidence>
<dbReference type="OrthoDB" id="68575at2759"/>
<dbReference type="Gene3D" id="1.10.405.20">
    <property type="match status" value="1"/>
</dbReference>
<dbReference type="Gene3D" id="3.30.70.1990">
    <property type="match status" value="1"/>
</dbReference>
<dbReference type="PANTHER" id="PTHR42923">
    <property type="entry name" value="PROTOPORPHYRINOGEN OXIDASE"/>
    <property type="match status" value="1"/>
</dbReference>
<dbReference type="Gene3D" id="3.50.50.60">
    <property type="entry name" value="FAD/NAD(P)-binding domain"/>
    <property type="match status" value="1"/>
</dbReference>